<keyword evidence="1" id="KW-0812">Transmembrane</keyword>
<dbReference type="AlphaFoldDB" id="A0A6N2V4R9"/>
<protein>
    <submittedName>
        <fullName evidence="2">TraX protein</fullName>
    </submittedName>
</protein>
<dbReference type="Pfam" id="PF05857">
    <property type="entry name" value="TraX"/>
    <property type="match status" value="1"/>
</dbReference>
<accession>A0A6N2V4R9</accession>
<feature type="transmembrane region" description="Helical" evidence="1">
    <location>
        <begin position="253"/>
        <end position="274"/>
    </location>
</feature>
<evidence type="ECO:0000313" key="2">
    <source>
        <dbReference type="EMBL" id="VYT22006.1"/>
    </source>
</evidence>
<organism evidence="2">
    <name type="scientific">uncultured Anaerotruncus sp</name>
    <dbReference type="NCBI Taxonomy" id="905011"/>
    <lineage>
        <taxon>Bacteria</taxon>
        <taxon>Bacillati</taxon>
        <taxon>Bacillota</taxon>
        <taxon>Clostridia</taxon>
        <taxon>Eubacteriales</taxon>
        <taxon>Oscillospiraceae</taxon>
        <taxon>Anaerotruncus</taxon>
        <taxon>environmental samples</taxon>
    </lineage>
</organism>
<feature type="transmembrane region" description="Helical" evidence="1">
    <location>
        <begin position="171"/>
        <end position="188"/>
    </location>
</feature>
<feature type="transmembrane region" description="Helical" evidence="1">
    <location>
        <begin position="193"/>
        <end position="211"/>
    </location>
</feature>
<dbReference type="InterPro" id="IPR008875">
    <property type="entry name" value="TraX"/>
</dbReference>
<keyword evidence="1" id="KW-1133">Transmembrane helix</keyword>
<reference evidence="2" key="1">
    <citation type="submission" date="2019-11" db="EMBL/GenBank/DDBJ databases">
        <authorList>
            <person name="Feng L."/>
        </authorList>
    </citation>
    <scope>NUCLEOTIDE SEQUENCE</scope>
    <source>
        <strain evidence="2">AundefinedLFYP135</strain>
    </source>
</reference>
<proteinExistence type="predicted"/>
<feature type="transmembrane region" description="Helical" evidence="1">
    <location>
        <begin position="90"/>
        <end position="108"/>
    </location>
</feature>
<feature type="transmembrane region" description="Helical" evidence="1">
    <location>
        <begin position="120"/>
        <end position="140"/>
    </location>
</feature>
<gene>
    <name evidence="2" type="ORF">AULFYP135_02103</name>
</gene>
<name>A0A6N2V4R9_9FIRM</name>
<sequence>MSFFALKTVAVLSMLFDHVYHLFHLELFDQPLEAFGRWAAESFPGPVGDALSWFAGFLILALPYLGRIAAPIFLFCIANGYRHTRSIKRYAQRIFLFGALAQIPYFLYLKAWEARLGEELYIPLNFMFTLGLGLLSIALYEREKEQNPSLALLAAFLPIAAAEFFRTEGGGMYAMLVPAFYLTMELPLQKRAVIWMLFFPVAQLGYWIWLFQGPITGPPLAETFLYAVGPCLGVAVALFYNGEKGHATKTAQYGVYALYPVHFLVLALLGFWMAS</sequence>
<keyword evidence="1" id="KW-0472">Membrane</keyword>
<feature type="transmembrane region" description="Helical" evidence="1">
    <location>
        <begin position="53"/>
        <end position="78"/>
    </location>
</feature>
<evidence type="ECO:0000256" key="1">
    <source>
        <dbReference type="SAM" id="Phobius"/>
    </source>
</evidence>
<feature type="transmembrane region" description="Helical" evidence="1">
    <location>
        <begin position="223"/>
        <end position="241"/>
    </location>
</feature>
<feature type="transmembrane region" description="Helical" evidence="1">
    <location>
        <begin position="147"/>
        <end position="165"/>
    </location>
</feature>
<dbReference type="EMBL" id="CACRSL010000004">
    <property type="protein sequence ID" value="VYT22006.1"/>
    <property type="molecule type" value="Genomic_DNA"/>
</dbReference>